<evidence type="ECO:0000256" key="6">
    <source>
        <dbReference type="SAM" id="Phobius"/>
    </source>
</evidence>
<feature type="domain" description="Bacterial virulence protein VirB8" evidence="7">
    <location>
        <begin position="33"/>
        <end position="233"/>
    </location>
</feature>
<evidence type="ECO:0000256" key="1">
    <source>
        <dbReference type="ARBA" id="ARBA00004167"/>
    </source>
</evidence>
<comment type="caution">
    <text evidence="8">The sequence shown here is derived from an EMBL/GenBank/DDBJ whole genome shotgun (WGS) entry which is preliminary data.</text>
</comment>
<feature type="region of interest" description="Disordered" evidence="5">
    <location>
        <begin position="1"/>
        <end position="22"/>
    </location>
</feature>
<keyword evidence="4 6" id="KW-0472">Membrane</keyword>
<dbReference type="EMBL" id="JBHSMZ010000014">
    <property type="protein sequence ID" value="MFC5550212.1"/>
    <property type="molecule type" value="Genomic_DNA"/>
</dbReference>
<organism evidence="8 9">
    <name type="scientific">Massilia aerilata</name>
    <dbReference type="NCBI Taxonomy" id="453817"/>
    <lineage>
        <taxon>Bacteria</taxon>
        <taxon>Pseudomonadati</taxon>
        <taxon>Pseudomonadota</taxon>
        <taxon>Betaproteobacteria</taxon>
        <taxon>Burkholderiales</taxon>
        <taxon>Oxalobacteraceae</taxon>
        <taxon>Telluria group</taxon>
        <taxon>Massilia</taxon>
    </lineage>
</organism>
<evidence type="ECO:0000259" key="7">
    <source>
        <dbReference type="Pfam" id="PF04335"/>
    </source>
</evidence>
<evidence type="ECO:0000256" key="2">
    <source>
        <dbReference type="ARBA" id="ARBA00022692"/>
    </source>
</evidence>
<dbReference type="SUPFAM" id="SSF54427">
    <property type="entry name" value="NTF2-like"/>
    <property type="match status" value="1"/>
</dbReference>
<dbReference type="InterPro" id="IPR035658">
    <property type="entry name" value="TrbF"/>
</dbReference>
<dbReference type="Pfam" id="PF04335">
    <property type="entry name" value="VirB8"/>
    <property type="match status" value="1"/>
</dbReference>
<keyword evidence="2 6" id="KW-0812">Transmembrane</keyword>
<dbReference type="InterPro" id="IPR007430">
    <property type="entry name" value="VirB8"/>
</dbReference>
<sequence length="237" mass="26249">MKNQPVTTKKSASGATPPDFAPGHLAKETALEHFERGARPTLERNRWFLIALVLAAGHVANGIGWNIALPLKTVQTFQVNKVDGGRLVADGTAVGNWAPDSDSIAYFINKWANSVFDVNRATIDGTLTESGELVIGTAKAQLQEMRRKDNPLISMRDYPQYSRTYEFTTINFIKDDVALVRFRTITRLTPESTPMVVTYAMTVSFTRVKPTTRAEVMKNPAGLFITNINLTEESVTK</sequence>
<evidence type="ECO:0000256" key="4">
    <source>
        <dbReference type="ARBA" id="ARBA00023136"/>
    </source>
</evidence>
<evidence type="ECO:0000256" key="3">
    <source>
        <dbReference type="ARBA" id="ARBA00022989"/>
    </source>
</evidence>
<dbReference type="RefSeq" id="WP_379772462.1">
    <property type="nucleotide sequence ID" value="NZ_JBHSMZ010000014.1"/>
</dbReference>
<feature type="compositionally biased region" description="Polar residues" evidence="5">
    <location>
        <begin position="1"/>
        <end position="14"/>
    </location>
</feature>
<keyword evidence="3 6" id="KW-1133">Transmembrane helix</keyword>
<protein>
    <submittedName>
        <fullName evidence="8">Type IV secretion system protein</fullName>
    </submittedName>
</protein>
<dbReference type="CDD" id="cd16425">
    <property type="entry name" value="TrbF"/>
    <property type="match status" value="1"/>
</dbReference>
<evidence type="ECO:0000256" key="5">
    <source>
        <dbReference type="SAM" id="MobiDB-lite"/>
    </source>
</evidence>
<gene>
    <name evidence="8" type="ORF">ACFPO9_16985</name>
</gene>
<reference evidence="9" key="1">
    <citation type="journal article" date="2019" name="Int. J. Syst. Evol. Microbiol.">
        <title>The Global Catalogue of Microorganisms (GCM) 10K type strain sequencing project: providing services to taxonomists for standard genome sequencing and annotation.</title>
        <authorList>
            <consortium name="The Broad Institute Genomics Platform"/>
            <consortium name="The Broad Institute Genome Sequencing Center for Infectious Disease"/>
            <person name="Wu L."/>
            <person name="Ma J."/>
        </authorList>
    </citation>
    <scope>NUCLEOTIDE SEQUENCE [LARGE SCALE GENOMIC DNA]</scope>
    <source>
        <strain evidence="9">CGMCC 4.5798</strain>
    </source>
</reference>
<evidence type="ECO:0000313" key="8">
    <source>
        <dbReference type="EMBL" id="MFC5550212.1"/>
    </source>
</evidence>
<comment type="subcellular location">
    <subcellularLocation>
        <location evidence="1">Membrane</location>
        <topology evidence="1">Single-pass membrane protein</topology>
    </subcellularLocation>
</comment>
<accession>A0ABW0S076</accession>
<dbReference type="Proteomes" id="UP001596086">
    <property type="component" value="Unassembled WGS sequence"/>
</dbReference>
<dbReference type="InterPro" id="IPR032710">
    <property type="entry name" value="NTF2-like_dom_sf"/>
</dbReference>
<evidence type="ECO:0000313" key="9">
    <source>
        <dbReference type="Proteomes" id="UP001596086"/>
    </source>
</evidence>
<keyword evidence="9" id="KW-1185">Reference proteome</keyword>
<proteinExistence type="predicted"/>
<feature type="transmembrane region" description="Helical" evidence="6">
    <location>
        <begin position="47"/>
        <end position="68"/>
    </location>
</feature>
<name>A0ABW0S076_9BURK</name>
<dbReference type="Gene3D" id="3.10.450.230">
    <property type="entry name" value="VirB8 protein"/>
    <property type="match status" value="1"/>
</dbReference>